<comment type="caution">
    <text evidence="4">The sequence shown here is derived from an EMBL/GenBank/DDBJ whole genome shotgun (WGS) entry which is preliminary data.</text>
</comment>
<evidence type="ECO:0000259" key="3">
    <source>
        <dbReference type="PROSITE" id="PS50991"/>
    </source>
</evidence>
<accession>A0A2M8KT07</accession>
<evidence type="ECO:0000313" key="5">
    <source>
        <dbReference type="Proteomes" id="UP000229554"/>
    </source>
</evidence>
<sequence length="407" mass="45741">MRENLDTFKGVIDTTLRDGQQSPLLFDTYTYRFGIEGKMAILDGLVKLGVRNIEFFSPIVSTSEGADFAILKDYIKSKNPDVRLLAHCRTHPKDIEQALTAGFDGLNLYMGMSPQSQNHNHGLGIAEITHRVRDTVEQLRASHPDLYIRFSGEDCFRTSLPDVYKVYDEIADLVDTFGMPDTVGIATPELVRKRIRALKRRYPGVDLECHFHNDRGYSLINAVTAVLNGASYIDTSVWGLAERSGITSVTGLLFNLFQEDPAYCEGYNLELCYPLNAIMGSILNAQVPPTEPVSVTNRTHTAGVHQGAVLKNAAVYEAMDLGRFGVTKNQLLLGPLSGWNLVYYYLREFKGYDLSKEQAQQITTDFKMRAGEIQRNRDPESVLMQVLEHYQLEKLPTEDTTGRIENI</sequence>
<evidence type="ECO:0000256" key="1">
    <source>
        <dbReference type="ARBA" id="ARBA00022679"/>
    </source>
</evidence>
<keyword evidence="1 4" id="KW-0808">Transferase</keyword>
<reference evidence="5" key="1">
    <citation type="submission" date="2017-09" db="EMBL/GenBank/DDBJ databases">
        <title>Depth-based differentiation of microbial function through sediment-hosted aquifers and enrichment of novel symbionts in the deep terrestrial subsurface.</title>
        <authorList>
            <person name="Probst A.J."/>
            <person name="Ladd B."/>
            <person name="Jarett J.K."/>
            <person name="Geller-Mcgrath D.E."/>
            <person name="Sieber C.M.K."/>
            <person name="Emerson J.B."/>
            <person name="Anantharaman K."/>
            <person name="Thomas B.C."/>
            <person name="Malmstrom R."/>
            <person name="Stieglmeier M."/>
            <person name="Klingl A."/>
            <person name="Woyke T."/>
            <person name="Ryan C.M."/>
            <person name="Banfield J.F."/>
        </authorList>
    </citation>
    <scope>NUCLEOTIDE SEQUENCE [LARGE SCALE GENOMIC DNA]</scope>
</reference>
<feature type="domain" description="Pyruvate carboxyltransferase" evidence="3">
    <location>
        <begin position="9"/>
        <end position="273"/>
    </location>
</feature>
<name>A0A2M8KT07_9BACT</name>
<dbReference type="InterPro" id="IPR013785">
    <property type="entry name" value="Aldolase_TIM"/>
</dbReference>
<protein>
    <submittedName>
        <fullName evidence="4">Pyruvate carboxyltransferase</fullName>
    </submittedName>
</protein>
<dbReference type="PANTHER" id="PTHR10277">
    <property type="entry name" value="HOMOCITRATE SYNTHASE-RELATED"/>
    <property type="match status" value="1"/>
</dbReference>
<organism evidence="4 5">
    <name type="scientific">Candidatus Roizmanbacteria bacterium CG10_big_fil_rev_8_21_14_0_10_39_6</name>
    <dbReference type="NCBI Taxonomy" id="1974853"/>
    <lineage>
        <taxon>Bacteria</taxon>
        <taxon>Candidatus Roizmaniibacteriota</taxon>
    </lineage>
</organism>
<evidence type="ECO:0000313" key="4">
    <source>
        <dbReference type="EMBL" id="PJE63041.1"/>
    </source>
</evidence>
<evidence type="ECO:0000256" key="2">
    <source>
        <dbReference type="ARBA" id="ARBA00023211"/>
    </source>
</evidence>
<dbReference type="Gene3D" id="1.10.238.260">
    <property type="match status" value="1"/>
</dbReference>
<dbReference type="AlphaFoldDB" id="A0A2M8KT07"/>
<keyword evidence="4" id="KW-0670">Pyruvate</keyword>
<dbReference type="InterPro" id="IPR000891">
    <property type="entry name" value="PYR_CT"/>
</dbReference>
<dbReference type="Proteomes" id="UP000229554">
    <property type="component" value="Unassembled WGS sequence"/>
</dbReference>
<proteinExistence type="predicted"/>
<dbReference type="Pfam" id="PF22617">
    <property type="entry name" value="HCS_D2"/>
    <property type="match status" value="1"/>
</dbReference>
<gene>
    <name evidence="4" type="ORF">COU88_01670</name>
</gene>
<dbReference type="InterPro" id="IPR050073">
    <property type="entry name" value="2-IPM_HCS-like"/>
</dbReference>
<keyword evidence="2" id="KW-0464">Manganese</keyword>
<dbReference type="PROSITE" id="PS00816">
    <property type="entry name" value="AIPM_HOMOCIT_SYNTH_2"/>
    <property type="match status" value="1"/>
</dbReference>
<dbReference type="GO" id="GO:0004410">
    <property type="term" value="F:homocitrate synthase activity"/>
    <property type="evidence" value="ECO:0007669"/>
    <property type="project" value="TreeGrafter"/>
</dbReference>
<dbReference type="EMBL" id="PFED01000070">
    <property type="protein sequence ID" value="PJE63041.1"/>
    <property type="molecule type" value="Genomic_DNA"/>
</dbReference>
<dbReference type="Gene3D" id="3.20.20.70">
    <property type="entry name" value="Aldolase class I"/>
    <property type="match status" value="1"/>
</dbReference>
<dbReference type="InterPro" id="IPR002034">
    <property type="entry name" value="AIPM/Hcit_synth_CS"/>
</dbReference>
<dbReference type="InterPro" id="IPR054691">
    <property type="entry name" value="LeuA/HCS_post-cat"/>
</dbReference>
<dbReference type="SUPFAM" id="SSF51569">
    <property type="entry name" value="Aldolase"/>
    <property type="match status" value="1"/>
</dbReference>
<dbReference type="Pfam" id="PF00682">
    <property type="entry name" value="HMGL-like"/>
    <property type="match status" value="1"/>
</dbReference>
<dbReference type="PROSITE" id="PS50991">
    <property type="entry name" value="PYR_CT"/>
    <property type="match status" value="1"/>
</dbReference>
<dbReference type="GO" id="GO:0019878">
    <property type="term" value="P:lysine biosynthetic process via aminoadipic acid"/>
    <property type="evidence" value="ECO:0007669"/>
    <property type="project" value="TreeGrafter"/>
</dbReference>
<dbReference type="PANTHER" id="PTHR10277:SF48">
    <property type="entry name" value="HOMOCITRATE SYNTHASE, CYTOSOLIC ISOZYME-RELATED"/>
    <property type="match status" value="1"/>
</dbReference>